<evidence type="ECO:0000313" key="3">
    <source>
        <dbReference type="Proteomes" id="UP000499080"/>
    </source>
</evidence>
<dbReference type="PANTHER" id="PTHR47326:SF1">
    <property type="entry name" value="HTH PSQ-TYPE DOMAIN-CONTAINING PROTEIN"/>
    <property type="match status" value="1"/>
</dbReference>
<dbReference type="InterPro" id="IPR036397">
    <property type="entry name" value="RNaseH_sf"/>
</dbReference>
<dbReference type="AlphaFoldDB" id="A0A4Y2AYZ4"/>
<protein>
    <recommendedName>
        <fullName evidence="1">DUF4817 domain-containing protein</fullName>
    </recommendedName>
</protein>
<keyword evidence="3" id="KW-1185">Reference proteome</keyword>
<dbReference type="Pfam" id="PF16087">
    <property type="entry name" value="DUF4817"/>
    <property type="match status" value="1"/>
</dbReference>
<sequence length="160" mass="18001">MLLAYGAADCSGPAAQRLYAERYPMRRTPSHNFSQGCTGVLFTDEASFTREGVFNTHNAHFRAVENLHATRPRAAQSRFSVNVWTGIVGNHLIGPHLMPFCLPSRNYLDVRFGQQWIGLGGPVRWPARSPDLSYLHFLLWGHMKTLDYDTPVDNAEELVA</sequence>
<reference evidence="2 3" key="1">
    <citation type="journal article" date="2019" name="Sci. Rep.">
        <title>Orb-weaving spider Araneus ventricosus genome elucidates the spidroin gene catalogue.</title>
        <authorList>
            <person name="Kono N."/>
            <person name="Nakamura H."/>
            <person name="Ohtoshi R."/>
            <person name="Moran D.A.P."/>
            <person name="Shinohara A."/>
            <person name="Yoshida Y."/>
            <person name="Fujiwara M."/>
            <person name="Mori M."/>
            <person name="Tomita M."/>
            <person name="Arakawa K."/>
        </authorList>
    </citation>
    <scope>NUCLEOTIDE SEQUENCE [LARGE SCALE GENOMIC DNA]</scope>
</reference>
<evidence type="ECO:0000259" key="1">
    <source>
        <dbReference type="Pfam" id="PF16087"/>
    </source>
</evidence>
<proteinExistence type="predicted"/>
<dbReference type="OrthoDB" id="7697827at2759"/>
<organism evidence="2 3">
    <name type="scientific">Araneus ventricosus</name>
    <name type="common">Orbweaver spider</name>
    <name type="synonym">Epeira ventricosa</name>
    <dbReference type="NCBI Taxonomy" id="182803"/>
    <lineage>
        <taxon>Eukaryota</taxon>
        <taxon>Metazoa</taxon>
        <taxon>Ecdysozoa</taxon>
        <taxon>Arthropoda</taxon>
        <taxon>Chelicerata</taxon>
        <taxon>Arachnida</taxon>
        <taxon>Araneae</taxon>
        <taxon>Araneomorphae</taxon>
        <taxon>Entelegynae</taxon>
        <taxon>Araneoidea</taxon>
        <taxon>Araneidae</taxon>
        <taxon>Araneus</taxon>
    </lineage>
</organism>
<dbReference type="PANTHER" id="PTHR47326">
    <property type="entry name" value="TRANSPOSABLE ELEMENT TC3 TRANSPOSASE-LIKE PROTEIN"/>
    <property type="match status" value="1"/>
</dbReference>
<gene>
    <name evidence="2" type="ORF">AVEN_118672_1</name>
</gene>
<dbReference type="Proteomes" id="UP000499080">
    <property type="component" value="Unassembled WGS sequence"/>
</dbReference>
<feature type="domain" description="DUF4817" evidence="1">
    <location>
        <begin position="1"/>
        <end position="33"/>
    </location>
</feature>
<dbReference type="GO" id="GO:0003676">
    <property type="term" value="F:nucleic acid binding"/>
    <property type="evidence" value="ECO:0007669"/>
    <property type="project" value="InterPro"/>
</dbReference>
<dbReference type="EMBL" id="BGPR01000036">
    <property type="protein sequence ID" value="GBL84295.1"/>
    <property type="molecule type" value="Genomic_DNA"/>
</dbReference>
<dbReference type="InterPro" id="IPR032135">
    <property type="entry name" value="DUF4817"/>
</dbReference>
<accession>A0A4Y2AYZ4</accession>
<dbReference type="Gene3D" id="3.30.420.10">
    <property type="entry name" value="Ribonuclease H-like superfamily/Ribonuclease H"/>
    <property type="match status" value="1"/>
</dbReference>
<comment type="caution">
    <text evidence="2">The sequence shown here is derived from an EMBL/GenBank/DDBJ whole genome shotgun (WGS) entry which is preliminary data.</text>
</comment>
<evidence type="ECO:0000313" key="2">
    <source>
        <dbReference type="EMBL" id="GBL84295.1"/>
    </source>
</evidence>
<name>A0A4Y2AYZ4_ARAVE</name>